<dbReference type="VEuPathDB" id="VectorBase:ACHR007549"/>
<evidence type="ECO:0000313" key="16">
    <source>
        <dbReference type="Proteomes" id="UP000075881"/>
    </source>
</evidence>
<keyword evidence="11" id="KW-0599">Photoprotein</keyword>
<feature type="domain" description="AMP-binding enzyme C-terminal" evidence="14">
    <location>
        <begin position="516"/>
        <end position="592"/>
    </location>
</feature>
<feature type="domain" description="AMP-dependent synthetase/ligase" evidence="13">
    <location>
        <begin position="84"/>
        <end position="465"/>
    </location>
</feature>
<dbReference type="GO" id="GO:0046949">
    <property type="term" value="P:fatty-acyl-CoA biosynthetic process"/>
    <property type="evidence" value="ECO:0007669"/>
    <property type="project" value="TreeGrafter"/>
</dbReference>
<evidence type="ECO:0000256" key="1">
    <source>
        <dbReference type="ARBA" id="ARBA00004275"/>
    </source>
</evidence>
<dbReference type="GO" id="GO:0008218">
    <property type="term" value="P:bioluminescence"/>
    <property type="evidence" value="ECO:0007669"/>
    <property type="project" value="UniProtKB-KW"/>
</dbReference>
<comment type="catalytic activity">
    <reaction evidence="12">
        <text>firefly D-luciferin + ATP + O2 = firefly oxyluciferin + hnu + AMP + CO2 + diphosphate</text>
        <dbReference type="Rhea" id="RHEA:10732"/>
        <dbReference type="ChEBI" id="CHEBI:15379"/>
        <dbReference type="ChEBI" id="CHEBI:16526"/>
        <dbReference type="ChEBI" id="CHEBI:16792"/>
        <dbReference type="ChEBI" id="CHEBI:30212"/>
        <dbReference type="ChEBI" id="CHEBI:30616"/>
        <dbReference type="ChEBI" id="CHEBI:33019"/>
        <dbReference type="ChEBI" id="CHEBI:58038"/>
        <dbReference type="ChEBI" id="CHEBI:456215"/>
        <dbReference type="EC" id="1.13.12.7"/>
    </reaction>
</comment>
<dbReference type="FunFam" id="3.30.300.30:FF:000007">
    <property type="entry name" value="4-coumarate--CoA ligase 2"/>
    <property type="match status" value="1"/>
</dbReference>
<dbReference type="AlphaFoldDB" id="A0A182K9W2"/>
<dbReference type="FunFam" id="3.40.50.12780:FF:000003">
    <property type="entry name" value="Long-chain-fatty-acid--CoA ligase FadD"/>
    <property type="match status" value="1"/>
</dbReference>
<sequence>MMRSFGPLAARLAQQGLTTATATGSPVGRHQRFWSQRCVRLLSTKRQVKYLEDTIFPPENGFEQNSLYDNNIPVPHVTLDHYLWDQFSQWANKTAVVCGITGRSYTYGTLRDHCAALAIRLQRKLNLTFGNTLAVCLPNIPEFPLVTFGAIEAGLTVTTINPIYTAEEISRQLVDSDAKLLIGLASNYAVLREAAQQAKRDIPIVCIRCTNDESLPAGAIDFAELSNPKGIHYSELRQHDRTADDIVFLPYSSGTTGLPKGVELTHLNIVSNSEMLAVKAGHGTVVLPTTDTFQDVLPCVLPFFHIYGLTVTMISKLRQGCKLVTLPNFKPDTFLNALSEHKGTVLHLVPPIIIFLGHHDGVKPQHTDSIRNVFSGAAPMGTPDAERFTARAPNAEFIQGYGLTETAPVVLMGALGSRNYASVGSPCPRTQAKIVDLNDPTNTALGPNQSGELLVRGPQVMKGYHNNQKATDEMIIEGGWLRTGDIAHYDDNLQFYITDRLKELIKVKGFQVPPAELEELLRSHESVADAAVVGMPHPVAGEVPRAFVVPKPGARVSEDALKAFIAEKVAVYKRLEGGVTFLDSIPKNASGKILRRQLKLEHCS</sequence>
<evidence type="ECO:0000259" key="13">
    <source>
        <dbReference type="Pfam" id="PF00501"/>
    </source>
</evidence>
<comment type="subcellular location">
    <subcellularLocation>
        <location evidence="1">Peroxisome</location>
    </subcellularLocation>
</comment>
<evidence type="ECO:0000256" key="7">
    <source>
        <dbReference type="ARBA" id="ARBA00023002"/>
    </source>
</evidence>
<keyword evidence="8" id="KW-0503">Monooxygenase</keyword>
<accession>A0A182K9W2</accession>
<evidence type="ECO:0000256" key="9">
    <source>
        <dbReference type="ARBA" id="ARBA00023140"/>
    </source>
</evidence>
<dbReference type="STRING" id="43041.A0A182K9W2"/>
<dbReference type="InterPro" id="IPR042099">
    <property type="entry name" value="ANL_N_sf"/>
</dbReference>
<dbReference type="EC" id="1.13.12.7" evidence="3"/>
<dbReference type="PANTHER" id="PTHR24096:SF422">
    <property type="entry name" value="BCDNA.GH02901"/>
    <property type="match status" value="1"/>
</dbReference>
<dbReference type="InterPro" id="IPR000873">
    <property type="entry name" value="AMP-dep_synth/lig_dom"/>
</dbReference>
<dbReference type="Gene3D" id="3.30.300.30">
    <property type="match status" value="1"/>
</dbReference>
<dbReference type="GO" id="GO:0005777">
    <property type="term" value="C:peroxisome"/>
    <property type="evidence" value="ECO:0007669"/>
    <property type="project" value="UniProtKB-SubCell"/>
</dbReference>
<evidence type="ECO:0000256" key="10">
    <source>
        <dbReference type="ARBA" id="ARBA00023223"/>
    </source>
</evidence>
<dbReference type="PROSITE" id="PS00455">
    <property type="entry name" value="AMP_BINDING"/>
    <property type="match status" value="1"/>
</dbReference>
<dbReference type="Proteomes" id="UP000075881">
    <property type="component" value="Unassembled WGS sequence"/>
</dbReference>
<name>A0A182K9W2_9DIPT</name>
<protein>
    <recommendedName>
        <fullName evidence="4">Luciferin 4-monooxygenase</fullName>
        <ecNumber evidence="3">1.13.12.7</ecNumber>
    </recommendedName>
</protein>
<organism evidence="15 16">
    <name type="scientific">Anopheles christyi</name>
    <dbReference type="NCBI Taxonomy" id="43041"/>
    <lineage>
        <taxon>Eukaryota</taxon>
        <taxon>Metazoa</taxon>
        <taxon>Ecdysozoa</taxon>
        <taxon>Arthropoda</taxon>
        <taxon>Hexapoda</taxon>
        <taxon>Insecta</taxon>
        <taxon>Pterygota</taxon>
        <taxon>Neoptera</taxon>
        <taxon>Endopterygota</taxon>
        <taxon>Diptera</taxon>
        <taxon>Nematocera</taxon>
        <taxon>Culicoidea</taxon>
        <taxon>Culicidae</taxon>
        <taxon>Anophelinae</taxon>
        <taxon>Anopheles</taxon>
    </lineage>
</organism>
<dbReference type="InterPro" id="IPR020845">
    <property type="entry name" value="AMP-binding_CS"/>
</dbReference>
<dbReference type="CDD" id="cd05911">
    <property type="entry name" value="Firefly_Luc_like"/>
    <property type="match status" value="1"/>
</dbReference>
<dbReference type="Pfam" id="PF13193">
    <property type="entry name" value="AMP-binding_C"/>
    <property type="match status" value="1"/>
</dbReference>
<dbReference type="GO" id="GO:0004467">
    <property type="term" value="F:long-chain fatty acid-CoA ligase activity"/>
    <property type="evidence" value="ECO:0007669"/>
    <property type="project" value="TreeGrafter"/>
</dbReference>
<dbReference type="GO" id="GO:0005524">
    <property type="term" value="F:ATP binding"/>
    <property type="evidence" value="ECO:0007669"/>
    <property type="project" value="UniProtKB-KW"/>
</dbReference>
<keyword evidence="5" id="KW-0547">Nucleotide-binding</keyword>
<evidence type="ECO:0000256" key="4">
    <source>
        <dbReference type="ARBA" id="ARBA00019043"/>
    </source>
</evidence>
<proteinExistence type="inferred from homology"/>
<reference evidence="15" key="2">
    <citation type="submission" date="2020-05" db="UniProtKB">
        <authorList>
            <consortium name="EnsemblMetazoa"/>
        </authorList>
    </citation>
    <scope>IDENTIFICATION</scope>
    <source>
        <strain evidence="15">ACHKN1017</strain>
    </source>
</reference>
<evidence type="ECO:0000259" key="14">
    <source>
        <dbReference type="Pfam" id="PF13193"/>
    </source>
</evidence>
<keyword evidence="10" id="KW-0455">Luminescence</keyword>
<comment type="similarity">
    <text evidence="2">Belongs to the ATP-dependent AMP-binding enzyme family.</text>
</comment>
<evidence type="ECO:0000256" key="11">
    <source>
        <dbReference type="ARBA" id="ARBA00023262"/>
    </source>
</evidence>
<keyword evidence="16" id="KW-1185">Reference proteome</keyword>
<dbReference type="InterPro" id="IPR025110">
    <property type="entry name" value="AMP-bd_C"/>
</dbReference>
<evidence type="ECO:0000256" key="12">
    <source>
        <dbReference type="ARBA" id="ARBA00048497"/>
    </source>
</evidence>
<evidence type="ECO:0000256" key="3">
    <source>
        <dbReference type="ARBA" id="ARBA00012532"/>
    </source>
</evidence>
<reference evidence="16" key="1">
    <citation type="submission" date="2013-03" db="EMBL/GenBank/DDBJ databases">
        <title>The Genome Sequence of Anopheles christyi ACHKN1017.</title>
        <authorList>
            <consortium name="The Broad Institute Genomics Platform"/>
            <person name="Neafsey D.E."/>
            <person name="Besansky N."/>
            <person name="Walker B."/>
            <person name="Young S.K."/>
            <person name="Zeng Q."/>
            <person name="Gargeya S."/>
            <person name="Fitzgerald M."/>
            <person name="Haas B."/>
            <person name="Abouelleil A."/>
            <person name="Allen A.W."/>
            <person name="Alvarado L."/>
            <person name="Arachchi H.M."/>
            <person name="Berlin A.M."/>
            <person name="Chapman S.B."/>
            <person name="Gainer-Dewar J."/>
            <person name="Goldberg J."/>
            <person name="Griggs A."/>
            <person name="Gujja S."/>
            <person name="Hansen M."/>
            <person name="Howarth C."/>
            <person name="Imamovic A."/>
            <person name="Ireland A."/>
            <person name="Larimer J."/>
            <person name="McCowan C."/>
            <person name="Murphy C."/>
            <person name="Pearson M."/>
            <person name="Poon T.W."/>
            <person name="Priest M."/>
            <person name="Roberts A."/>
            <person name="Saif S."/>
            <person name="Shea T."/>
            <person name="Sisk P."/>
            <person name="Sykes S."/>
            <person name="Wortman J."/>
            <person name="Nusbaum C."/>
            <person name="Birren B."/>
        </authorList>
    </citation>
    <scope>NUCLEOTIDE SEQUENCE [LARGE SCALE GENOMIC DNA]</scope>
    <source>
        <strain evidence="16">ACHKN1017</strain>
    </source>
</reference>
<keyword evidence="9" id="KW-0576">Peroxisome</keyword>
<keyword evidence="6" id="KW-0067">ATP-binding</keyword>
<keyword evidence="7" id="KW-0560">Oxidoreductase</keyword>
<dbReference type="SUPFAM" id="SSF56801">
    <property type="entry name" value="Acetyl-CoA synthetase-like"/>
    <property type="match status" value="1"/>
</dbReference>
<dbReference type="EnsemblMetazoa" id="ACHR007549-RA">
    <property type="protein sequence ID" value="ACHR007549-PA"/>
    <property type="gene ID" value="ACHR007549"/>
</dbReference>
<evidence type="ECO:0000313" key="15">
    <source>
        <dbReference type="EnsemblMetazoa" id="ACHR007549-PA"/>
    </source>
</evidence>
<evidence type="ECO:0000256" key="6">
    <source>
        <dbReference type="ARBA" id="ARBA00022840"/>
    </source>
</evidence>
<evidence type="ECO:0000256" key="2">
    <source>
        <dbReference type="ARBA" id="ARBA00006432"/>
    </source>
</evidence>
<dbReference type="InterPro" id="IPR045851">
    <property type="entry name" value="AMP-bd_C_sf"/>
</dbReference>
<dbReference type="Pfam" id="PF00501">
    <property type="entry name" value="AMP-binding"/>
    <property type="match status" value="1"/>
</dbReference>
<dbReference type="PANTHER" id="PTHR24096">
    <property type="entry name" value="LONG-CHAIN-FATTY-ACID--COA LIGASE"/>
    <property type="match status" value="1"/>
</dbReference>
<dbReference type="Gene3D" id="3.40.50.12780">
    <property type="entry name" value="N-terminal domain of ligase-like"/>
    <property type="match status" value="1"/>
</dbReference>
<dbReference type="GO" id="GO:0004497">
    <property type="term" value="F:monooxygenase activity"/>
    <property type="evidence" value="ECO:0007669"/>
    <property type="project" value="UniProtKB-KW"/>
</dbReference>
<evidence type="ECO:0000256" key="8">
    <source>
        <dbReference type="ARBA" id="ARBA00023033"/>
    </source>
</evidence>
<evidence type="ECO:0000256" key="5">
    <source>
        <dbReference type="ARBA" id="ARBA00022741"/>
    </source>
</evidence>